<proteinExistence type="predicted"/>
<dbReference type="HOGENOM" id="CLU_1923326_0_0_10"/>
<dbReference type="EMBL" id="CP002530">
    <property type="protein sequence ID" value="ADY36971.1"/>
    <property type="molecule type" value="Genomic_DNA"/>
</dbReference>
<organism evidence="2 3">
    <name type="scientific">Phocaeicola salanitronis (strain DSM 18170 / JCM 13657 / CCUG 60908 / BL78)</name>
    <name type="common">Bacteroides salanitronis</name>
    <dbReference type="NCBI Taxonomy" id="667015"/>
    <lineage>
        <taxon>Bacteria</taxon>
        <taxon>Pseudomonadati</taxon>
        <taxon>Bacteroidota</taxon>
        <taxon>Bacteroidia</taxon>
        <taxon>Bacteroidales</taxon>
        <taxon>Bacteroidaceae</taxon>
        <taxon>Phocaeicola</taxon>
    </lineage>
</organism>
<dbReference type="KEGG" id="bsa:Bacsa_2426"/>
<dbReference type="Proteomes" id="UP000007486">
    <property type="component" value="Chromosome"/>
</dbReference>
<keyword evidence="1" id="KW-1133">Transmembrane helix</keyword>
<dbReference type="eggNOG" id="ENOG5030W6V">
    <property type="taxonomic scope" value="Bacteria"/>
</dbReference>
<evidence type="ECO:0000256" key="1">
    <source>
        <dbReference type="SAM" id="Phobius"/>
    </source>
</evidence>
<keyword evidence="3" id="KW-1185">Reference proteome</keyword>
<keyword evidence="1" id="KW-0472">Membrane</keyword>
<evidence type="ECO:0000313" key="3">
    <source>
        <dbReference type="Proteomes" id="UP000007486"/>
    </source>
</evidence>
<name>F0R7E4_PHOSB</name>
<dbReference type="AlphaFoldDB" id="F0R7E4"/>
<reference evidence="2 3" key="1">
    <citation type="journal article" date="2011" name="Stand. Genomic Sci.">
        <title>Complete genome sequence of Bacteroides salanitronis type strain (BL78).</title>
        <authorList>
            <person name="Gronow S."/>
            <person name="Held B."/>
            <person name="Lucas S."/>
            <person name="Lapidus A."/>
            <person name="Del Rio T.G."/>
            <person name="Nolan M."/>
            <person name="Tice H."/>
            <person name="Deshpande S."/>
            <person name="Cheng J.F."/>
            <person name="Pitluck S."/>
            <person name="Liolios K."/>
            <person name="Pagani I."/>
            <person name="Ivanova N."/>
            <person name="Mavromatis K."/>
            <person name="Pati A."/>
            <person name="Tapia R."/>
            <person name="Han C."/>
            <person name="Goodwin L."/>
            <person name="Chen A."/>
            <person name="Palaniappan K."/>
            <person name="Land M."/>
            <person name="Hauser L."/>
            <person name="Chang Y.J."/>
            <person name="Jeffries C.D."/>
            <person name="Brambilla E.M."/>
            <person name="Rohde M."/>
            <person name="Goker M."/>
            <person name="Detter J.C."/>
            <person name="Woyke T."/>
            <person name="Bristow J."/>
            <person name="Markowitz V."/>
            <person name="Hugenholtz P."/>
            <person name="Kyrpides N.C."/>
            <person name="Klenk H.P."/>
            <person name="Eisen J.A."/>
        </authorList>
    </citation>
    <scope>NUCLEOTIDE SEQUENCE [LARGE SCALE GENOMIC DNA]</scope>
    <source>
        <strain evidence="2 3">DSM 18170</strain>
    </source>
</reference>
<keyword evidence="1" id="KW-0812">Transmembrane</keyword>
<feature type="transmembrane region" description="Helical" evidence="1">
    <location>
        <begin position="12"/>
        <end position="30"/>
    </location>
</feature>
<evidence type="ECO:0000313" key="2">
    <source>
        <dbReference type="EMBL" id="ADY36971.1"/>
    </source>
</evidence>
<dbReference type="OrthoDB" id="1031776at2"/>
<dbReference type="STRING" id="667015.Bacsa_2426"/>
<accession>F0R7E4</accession>
<sequence>MAKSFRVRKISYQWVSLIVVLALAIVWLCLDRENYWGLFGLLGPLGLTLDQLLVRIQIRDNGDVWIRRGFTGVQRLHGISKLIYRKQAWKSQQIVLRHTKGHATVDPKDRREFISCMKEANPMMEYVEE</sequence>
<protein>
    <submittedName>
        <fullName evidence="2">Uncharacterized protein</fullName>
    </submittedName>
</protein>
<dbReference type="RefSeq" id="WP_013618394.1">
    <property type="nucleotide sequence ID" value="NC_015164.1"/>
</dbReference>
<gene>
    <name evidence="2" type="ordered locus">Bacsa_2426</name>
</gene>